<organism evidence="2 3">
    <name type="scientific">Durusdinium trenchii</name>
    <dbReference type="NCBI Taxonomy" id="1381693"/>
    <lineage>
        <taxon>Eukaryota</taxon>
        <taxon>Sar</taxon>
        <taxon>Alveolata</taxon>
        <taxon>Dinophyceae</taxon>
        <taxon>Suessiales</taxon>
        <taxon>Symbiodiniaceae</taxon>
        <taxon>Durusdinium</taxon>
    </lineage>
</organism>
<accession>A0ABP0L750</accession>
<dbReference type="Proteomes" id="UP001642464">
    <property type="component" value="Unassembled WGS sequence"/>
</dbReference>
<gene>
    <name evidence="2" type="ORF">SCF082_LOCUS21105</name>
</gene>
<comment type="caution">
    <text evidence="2">The sequence shown here is derived from an EMBL/GenBank/DDBJ whole genome shotgun (WGS) entry which is preliminary data.</text>
</comment>
<evidence type="ECO:0000256" key="1">
    <source>
        <dbReference type="SAM" id="MobiDB-lite"/>
    </source>
</evidence>
<name>A0ABP0L750_9DINO</name>
<feature type="compositionally biased region" description="Basic residues" evidence="1">
    <location>
        <begin position="143"/>
        <end position="153"/>
    </location>
</feature>
<proteinExistence type="predicted"/>
<keyword evidence="3" id="KW-1185">Reference proteome</keyword>
<sequence length="285" mass="32384">MTQFEKKSTKELVALSIAAYAKHINPNKKLSEGEEPRPEPPVDVLIKYRNALDKYAKRHADTEDAATLKKVASAQKKFRATDIRLAHLNRKGIKGLRRVPGTGTREVVEKVYADTKANRELGRVGQTYTRTVVKDPEMEEYRRRVRTKKRTRKPKLDEDGNPVKRPRGTWIEAFAQAKQEHGVETNKWMAACKEITDPESEDQQFRHKVYLRAVEINEELKAAKKEAAGVVEQEAKDRLGYGDRVVILNTTQPGTPGYAVYMLAMEIHYGTPRKQQASGQQSAQT</sequence>
<dbReference type="EMBL" id="CAXAMM010014914">
    <property type="protein sequence ID" value="CAK9034994.1"/>
    <property type="molecule type" value="Genomic_DNA"/>
</dbReference>
<feature type="region of interest" description="Disordered" evidence="1">
    <location>
        <begin position="141"/>
        <end position="165"/>
    </location>
</feature>
<protein>
    <submittedName>
        <fullName evidence="2">Uncharacterized protein</fullName>
    </submittedName>
</protein>
<evidence type="ECO:0000313" key="3">
    <source>
        <dbReference type="Proteomes" id="UP001642464"/>
    </source>
</evidence>
<reference evidence="2 3" key="1">
    <citation type="submission" date="2024-02" db="EMBL/GenBank/DDBJ databases">
        <authorList>
            <person name="Chen Y."/>
            <person name="Shah S."/>
            <person name="Dougan E. K."/>
            <person name="Thang M."/>
            <person name="Chan C."/>
        </authorList>
    </citation>
    <scope>NUCLEOTIDE SEQUENCE [LARGE SCALE GENOMIC DNA]</scope>
</reference>
<evidence type="ECO:0000313" key="2">
    <source>
        <dbReference type="EMBL" id="CAK9034994.1"/>
    </source>
</evidence>